<comment type="caution">
    <text evidence="1">The sequence shown here is derived from an EMBL/GenBank/DDBJ whole genome shotgun (WGS) entry which is preliminary data.</text>
</comment>
<sequence>MKILANLEVSPTPVTDWTRFVRETPIEEVFALRRLVGLHLSSSSFKCSYRELTYSRVKTYAADFETHKNTLAARPEILLILREFGFSEVQTEEVIVSCPELSRLNCHKSLGAWSGFPFGRENCVHLLANNPHLITLPSARIIAARSVLESHFNGHQILSVLLNSPNVVTESRDMVGLKLNYLFDTLRVSRKVVSNTHAALSHTLHHLQLRHAFLIRAGLYVVPDPKKELQFKNPSLDRIINTDDETFVTRVATGLSLLEYEVFKQVFEREEE</sequence>
<gene>
    <name evidence="1" type="ORF">AAG570_003802</name>
</gene>
<accession>A0ABD0YMQ9</accession>
<dbReference type="InterPro" id="IPR038538">
    <property type="entry name" value="MTERF_sf"/>
</dbReference>
<dbReference type="Proteomes" id="UP001558652">
    <property type="component" value="Unassembled WGS sequence"/>
</dbReference>
<reference evidence="1 2" key="1">
    <citation type="submission" date="2024-07" db="EMBL/GenBank/DDBJ databases">
        <title>Chromosome-level genome assembly of the water stick insect Ranatra chinensis (Heteroptera: Nepidae).</title>
        <authorList>
            <person name="Liu X."/>
        </authorList>
    </citation>
    <scope>NUCLEOTIDE SEQUENCE [LARGE SCALE GENOMIC DNA]</scope>
    <source>
        <strain evidence="1">Cailab_2021Rc</strain>
        <tissue evidence="1">Muscle</tissue>
    </source>
</reference>
<protein>
    <submittedName>
        <fullName evidence="1">Uncharacterized protein</fullName>
    </submittedName>
</protein>
<evidence type="ECO:0000313" key="1">
    <source>
        <dbReference type="EMBL" id="KAL1122398.1"/>
    </source>
</evidence>
<dbReference type="AlphaFoldDB" id="A0ABD0YMQ9"/>
<dbReference type="Gene3D" id="1.25.70.10">
    <property type="entry name" value="Transcription termination factor 3, mitochondrial"/>
    <property type="match status" value="1"/>
</dbReference>
<organism evidence="1 2">
    <name type="scientific">Ranatra chinensis</name>
    <dbReference type="NCBI Taxonomy" id="642074"/>
    <lineage>
        <taxon>Eukaryota</taxon>
        <taxon>Metazoa</taxon>
        <taxon>Ecdysozoa</taxon>
        <taxon>Arthropoda</taxon>
        <taxon>Hexapoda</taxon>
        <taxon>Insecta</taxon>
        <taxon>Pterygota</taxon>
        <taxon>Neoptera</taxon>
        <taxon>Paraneoptera</taxon>
        <taxon>Hemiptera</taxon>
        <taxon>Heteroptera</taxon>
        <taxon>Panheteroptera</taxon>
        <taxon>Nepomorpha</taxon>
        <taxon>Nepidae</taxon>
        <taxon>Ranatrinae</taxon>
        <taxon>Ranatra</taxon>
    </lineage>
</organism>
<keyword evidence="2" id="KW-1185">Reference proteome</keyword>
<proteinExistence type="predicted"/>
<name>A0ABD0YMQ9_9HEMI</name>
<evidence type="ECO:0000313" key="2">
    <source>
        <dbReference type="Proteomes" id="UP001558652"/>
    </source>
</evidence>
<dbReference type="EMBL" id="JBFDAA010000014">
    <property type="protein sequence ID" value="KAL1122398.1"/>
    <property type="molecule type" value="Genomic_DNA"/>
</dbReference>